<dbReference type="OrthoDB" id="5083029at2"/>
<dbReference type="STRING" id="156978.CIMIT_11760"/>
<evidence type="ECO:0000313" key="4">
    <source>
        <dbReference type="Proteomes" id="UP000215374"/>
    </source>
</evidence>
<gene>
    <name evidence="1" type="ORF">CIMIT_11760</name>
    <name evidence="2" type="ORF">SAMEA4535761_02410</name>
</gene>
<keyword evidence="3" id="KW-1185">Reference proteome</keyword>
<dbReference type="Proteomes" id="UP000215374">
    <property type="component" value="Chromosome 1"/>
</dbReference>
<dbReference type="Proteomes" id="UP000028780">
    <property type="component" value="Chromosome"/>
</dbReference>
<evidence type="ECO:0000313" key="1">
    <source>
        <dbReference type="EMBL" id="AIJ34462.1"/>
    </source>
</evidence>
<dbReference type="EMBL" id="CP009211">
    <property type="protein sequence ID" value="AIJ34462.1"/>
    <property type="molecule type" value="Genomic_DNA"/>
</dbReference>
<dbReference type="KEGG" id="cii:CIMIT_11760"/>
<dbReference type="EMBL" id="LT906467">
    <property type="protein sequence ID" value="SNV87489.1"/>
    <property type="molecule type" value="Genomic_DNA"/>
</dbReference>
<reference evidence="1 3" key="1">
    <citation type="submission" date="2014-08" db="EMBL/GenBank/DDBJ databases">
        <title>Complete genome sequence of Corynebacterium imitans DSM 44264, isolated from a five-month-old boy with suspected pharyngeal diphtheria.</title>
        <authorList>
            <person name="Mollmann S."/>
            <person name="Albersmeier A."/>
            <person name="Ruckert C."/>
            <person name="Tauch A."/>
        </authorList>
    </citation>
    <scope>NUCLEOTIDE SEQUENCE [LARGE SCALE GENOMIC DNA]</scope>
    <source>
        <strain evidence="1 3">DSM 44264</strain>
    </source>
</reference>
<dbReference type="Gene3D" id="3.40.630.30">
    <property type="match status" value="1"/>
</dbReference>
<sequence length="106" mass="12219">MSFQYVKDHPIRHTYPYGSHDVILPYNNAEGLRERVREVFDTDPECRRVIVPVEPDNVEEVSACEDAGMRYVLDVQLRTGEEHALMVAEPDWVANQSTDTKNLELT</sequence>
<evidence type="ECO:0000313" key="2">
    <source>
        <dbReference type="EMBL" id="SNV87489.1"/>
    </source>
</evidence>
<reference evidence="2 4" key="2">
    <citation type="submission" date="2017-06" db="EMBL/GenBank/DDBJ databases">
        <authorList>
            <consortium name="Pathogen Informatics"/>
        </authorList>
    </citation>
    <scope>NUCLEOTIDE SEQUENCE [LARGE SCALE GENOMIC DNA]</scope>
    <source>
        <strain evidence="2 4">NCTC13015</strain>
    </source>
</reference>
<dbReference type="eggNOG" id="ENOG502ZU1G">
    <property type="taxonomic scope" value="Bacteria"/>
</dbReference>
<name>A0A076NUA5_9CORY</name>
<protein>
    <submittedName>
        <fullName evidence="1">Uncharacterized protein</fullName>
    </submittedName>
</protein>
<proteinExistence type="predicted"/>
<dbReference type="RefSeq" id="WP_038593241.1">
    <property type="nucleotide sequence ID" value="NZ_CP009211.1"/>
</dbReference>
<dbReference type="AlphaFoldDB" id="A0A076NUA5"/>
<evidence type="ECO:0000313" key="3">
    <source>
        <dbReference type="Proteomes" id="UP000028780"/>
    </source>
</evidence>
<organism evidence="1 3">
    <name type="scientific">Corynebacterium imitans</name>
    <dbReference type="NCBI Taxonomy" id="156978"/>
    <lineage>
        <taxon>Bacteria</taxon>
        <taxon>Bacillati</taxon>
        <taxon>Actinomycetota</taxon>
        <taxon>Actinomycetes</taxon>
        <taxon>Mycobacteriales</taxon>
        <taxon>Corynebacteriaceae</taxon>
        <taxon>Corynebacterium</taxon>
    </lineage>
</organism>
<dbReference type="HOGENOM" id="CLU_2218656_0_0_11"/>
<accession>A0A076NUA5</accession>